<dbReference type="EMBL" id="RWIC01000134">
    <property type="protein sequence ID" value="TKC49067.1"/>
    <property type="molecule type" value="Genomic_DNA"/>
</dbReference>
<name>A0A4U1FHP3_MONMO</name>
<evidence type="ECO:0000313" key="2">
    <source>
        <dbReference type="Proteomes" id="UP000308365"/>
    </source>
</evidence>
<comment type="caution">
    <text evidence="1">The sequence shown here is derived from an EMBL/GenBank/DDBJ whole genome shotgun (WGS) entry which is preliminary data.</text>
</comment>
<dbReference type="PANTHER" id="PTHR16442:SF1">
    <property type="entry name" value="RING FINGER PROTEIN 17"/>
    <property type="match status" value="1"/>
</dbReference>
<dbReference type="Proteomes" id="UP000308365">
    <property type="component" value="Unassembled WGS sequence"/>
</dbReference>
<gene>
    <name evidence="1" type="ORF">EI555_002266</name>
</gene>
<protein>
    <submittedName>
        <fullName evidence="1">Uncharacterized protein</fullName>
    </submittedName>
</protein>
<proteinExistence type="predicted"/>
<feature type="non-terminal residue" evidence="1">
    <location>
        <position position="128"/>
    </location>
</feature>
<dbReference type="AlphaFoldDB" id="A0A4U1FHP3"/>
<sequence>VVSTINTKQEYCPIDGCIKEDSFMEKLQPKKMKNCSQDFKKTADLLTVGLEHSTSTHGTVLNPSTVIEETETVEEIDEALKVAGKNFEQLSIAVKVLEHIYNQTKEETVSFIEVLEKQFDQLFTSLDS</sequence>
<organism evidence="1 2">
    <name type="scientific">Monodon monoceros</name>
    <name type="common">Narwhal</name>
    <name type="synonym">Ceratodon monodon</name>
    <dbReference type="NCBI Taxonomy" id="40151"/>
    <lineage>
        <taxon>Eukaryota</taxon>
        <taxon>Metazoa</taxon>
        <taxon>Chordata</taxon>
        <taxon>Craniata</taxon>
        <taxon>Vertebrata</taxon>
        <taxon>Euteleostomi</taxon>
        <taxon>Mammalia</taxon>
        <taxon>Eutheria</taxon>
        <taxon>Laurasiatheria</taxon>
        <taxon>Artiodactyla</taxon>
        <taxon>Whippomorpha</taxon>
        <taxon>Cetacea</taxon>
        <taxon>Odontoceti</taxon>
        <taxon>Monodontidae</taxon>
        <taxon>Monodon</taxon>
    </lineage>
</organism>
<dbReference type="PANTHER" id="PTHR16442">
    <property type="entry name" value="RING FINGER PROTEIN 17"/>
    <property type="match status" value="1"/>
</dbReference>
<reference evidence="2" key="1">
    <citation type="journal article" date="2019" name="IScience">
        <title>Narwhal Genome Reveals Long-Term Low Genetic Diversity despite Current Large Abundance Size.</title>
        <authorList>
            <person name="Westbury M.V."/>
            <person name="Petersen B."/>
            <person name="Garde E."/>
            <person name="Heide-Jorgensen M.P."/>
            <person name="Lorenzen E.D."/>
        </authorList>
    </citation>
    <scope>NUCLEOTIDE SEQUENCE [LARGE SCALE GENOMIC DNA]</scope>
</reference>
<accession>A0A4U1FHP3</accession>
<feature type="non-terminal residue" evidence="1">
    <location>
        <position position="1"/>
    </location>
</feature>
<evidence type="ECO:0000313" key="1">
    <source>
        <dbReference type="EMBL" id="TKC49067.1"/>
    </source>
</evidence>